<dbReference type="AlphaFoldDB" id="A0AAE8U065"/>
<evidence type="ECO:0000313" key="2">
    <source>
        <dbReference type="EMBL" id="TBF05749.1"/>
    </source>
</evidence>
<accession>A0AAE8U065</accession>
<reference evidence="2 3" key="1">
    <citation type="submission" date="2019-02" db="EMBL/GenBank/DDBJ databases">
        <title>The genomic architecture of introgression among sibling species of bacteria.</title>
        <authorList>
            <person name="Cavassim M.I.A."/>
            <person name="Moeskjaer S."/>
            <person name="Moslemi C."/>
            <person name="Fields B."/>
            <person name="Bachmann A."/>
            <person name="Vilhjalmsson B."/>
            <person name="Schierup M.H."/>
            <person name="Young J.P.W."/>
            <person name="Andersen S.U."/>
        </authorList>
    </citation>
    <scope>NUCLEOTIDE SEQUENCE [LARGE SCALE GENOMIC DNA]</scope>
    <source>
        <strain evidence="2 3">SM42</strain>
        <plasmid evidence="2">pSM42_Rh02_Rh04</plasmid>
    </source>
</reference>
<keyword evidence="2" id="KW-0614">Plasmid</keyword>
<feature type="region of interest" description="Disordered" evidence="1">
    <location>
        <begin position="1"/>
        <end position="37"/>
    </location>
</feature>
<proteinExistence type="predicted"/>
<comment type="caution">
    <text evidence="2">The sequence shown here is derived from an EMBL/GenBank/DDBJ whole genome shotgun (WGS) entry which is preliminary data.</text>
</comment>
<organism evidence="2 3">
    <name type="scientific">Rhizobium ruizarguesonis</name>
    <dbReference type="NCBI Taxonomy" id="2081791"/>
    <lineage>
        <taxon>Bacteria</taxon>
        <taxon>Pseudomonadati</taxon>
        <taxon>Pseudomonadota</taxon>
        <taxon>Alphaproteobacteria</taxon>
        <taxon>Hyphomicrobiales</taxon>
        <taxon>Rhizobiaceae</taxon>
        <taxon>Rhizobium/Agrobacterium group</taxon>
        <taxon>Rhizobium</taxon>
    </lineage>
</organism>
<sequence>MAAIAGEVLMEADGADPRGGITPHTSPMNGSADRFSARPRQTTPLIDQIIDGASPAGSIGRASIDDMARCAESMSDQTVAGRSSFSRIRSGRCGFPIAKMPEPELYF</sequence>
<name>A0AAE8U065_9HYPH</name>
<gene>
    <name evidence="2" type="ORF">ELG94_34630</name>
</gene>
<protein>
    <submittedName>
        <fullName evidence="2">Uncharacterized protein</fullName>
    </submittedName>
</protein>
<dbReference type="RefSeq" id="WP_130688801.1">
    <property type="nucleotide sequence ID" value="NZ_CP171203.1"/>
</dbReference>
<evidence type="ECO:0000256" key="1">
    <source>
        <dbReference type="SAM" id="MobiDB-lite"/>
    </source>
</evidence>
<dbReference type="Proteomes" id="UP000291892">
    <property type="component" value="Unassembled WGS sequence"/>
</dbReference>
<geneLocation type="plasmid" evidence="2">
    <name>pSM42_Rh02_Rh04</name>
</geneLocation>
<dbReference type="EMBL" id="SIKX01000003">
    <property type="protein sequence ID" value="TBF05749.1"/>
    <property type="molecule type" value="Genomic_DNA"/>
</dbReference>
<evidence type="ECO:0000313" key="3">
    <source>
        <dbReference type="Proteomes" id="UP000291892"/>
    </source>
</evidence>